<dbReference type="AlphaFoldDB" id="A2G3N0"/>
<feature type="coiled-coil region" evidence="1">
    <location>
        <begin position="107"/>
        <end position="201"/>
    </location>
</feature>
<keyword evidence="4" id="KW-1185">Reference proteome</keyword>
<sequence length="544" mass="60483">MSEEDFNSPGTVAVRPYQAPPQPQTVDPALDSKAMQLETEIRQQNSSIKSILESLKHMESSQLPGMATTLQNLRTSIERVVVADIPNAVKPVEDDVTRVRQKFDKFSGEAQNKLQFLNEKLADASSNIGQVLQRYGDLTTTARTSVAEIDAELQRQRDTLDNATARLHGLEAGMGQADEILRSLRTEIQNLTRAFNEKLSQFQGETVASFGSTSASLGAALKNESKVRQQTMQQIQKQVNDVNRQTTDVVSKMLTFLTTTKNQYQTSLMALSKAAKEGLISCSASSADGFSQLAARMDQFVADSNAQFSTLESDVNSTIQALKNHIVTTSQGLETALSSVSQARLNSEQDIVARYDELKTNLTQQLQQQSERMGNLVNQTVTNCTAELDRITGTVKAQLAEVRSQIERVQRLEARLNAVNNAAVATRSQLAEQISQISQRYTELTTSVEKLQNDFRKKVDEFDTRIEFFEAPENRPNYATKKELSDVIQRTQQMFDGRFEEIEQQIGQVFAHISELTLKQPKKPSSSGEPGAEMLSKLVSEQNK</sequence>
<protein>
    <submittedName>
        <fullName evidence="3">Uncharacterized protein</fullName>
    </submittedName>
</protein>
<feature type="coiled-coil region" evidence="1">
    <location>
        <begin position="352"/>
        <end position="454"/>
    </location>
</feature>
<gene>
    <name evidence="3" type="ORF">TVAG_361070</name>
</gene>
<feature type="region of interest" description="Disordered" evidence="2">
    <location>
        <begin position="519"/>
        <end position="544"/>
    </location>
</feature>
<accession>A2G3N0</accession>
<organism evidence="3 4">
    <name type="scientific">Trichomonas vaginalis (strain ATCC PRA-98 / G3)</name>
    <dbReference type="NCBI Taxonomy" id="412133"/>
    <lineage>
        <taxon>Eukaryota</taxon>
        <taxon>Metamonada</taxon>
        <taxon>Parabasalia</taxon>
        <taxon>Trichomonadida</taxon>
        <taxon>Trichomonadidae</taxon>
        <taxon>Trichomonas</taxon>
    </lineage>
</organism>
<dbReference type="Proteomes" id="UP000001542">
    <property type="component" value="Unassembled WGS sequence"/>
</dbReference>
<reference evidence="3" key="1">
    <citation type="submission" date="2006-10" db="EMBL/GenBank/DDBJ databases">
        <authorList>
            <person name="Amadeo P."/>
            <person name="Zhao Q."/>
            <person name="Wortman J."/>
            <person name="Fraser-Liggett C."/>
            <person name="Carlton J."/>
        </authorList>
    </citation>
    <scope>NUCLEOTIDE SEQUENCE</scope>
    <source>
        <strain evidence="3">G3</strain>
    </source>
</reference>
<reference evidence="3" key="2">
    <citation type="journal article" date="2007" name="Science">
        <title>Draft genome sequence of the sexually transmitted pathogen Trichomonas vaginalis.</title>
        <authorList>
            <person name="Carlton J.M."/>
            <person name="Hirt R.P."/>
            <person name="Silva J.C."/>
            <person name="Delcher A.L."/>
            <person name="Schatz M."/>
            <person name="Zhao Q."/>
            <person name="Wortman J.R."/>
            <person name="Bidwell S.L."/>
            <person name="Alsmark U.C.M."/>
            <person name="Besteiro S."/>
            <person name="Sicheritz-Ponten T."/>
            <person name="Noel C.J."/>
            <person name="Dacks J.B."/>
            <person name="Foster P.G."/>
            <person name="Simillion C."/>
            <person name="Van de Peer Y."/>
            <person name="Miranda-Saavedra D."/>
            <person name="Barton G.J."/>
            <person name="Westrop G.D."/>
            <person name="Mueller S."/>
            <person name="Dessi D."/>
            <person name="Fiori P.L."/>
            <person name="Ren Q."/>
            <person name="Paulsen I."/>
            <person name="Zhang H."/>
            <person name="Bastida-Corcuera F.D."/>
            <person name="Simoes-Barbosa A."/>
            <person name="Brown M.T."/>
            <person name="Hayes R.D."/>
            <person name="Mukherjee M."/>
            <person name="Okumura C.Y."/>
            <person name="Schneider R."/>
            <person name="Smith A.J."/>
            <person name="Vanacova S."/>
            <person name="Villalvazo M."/>
            <person name="Haas B.J."/>
            <person name="Pertea M."/>
            <person name="Feldblyum T.V."/>
            <person name="Utterback T.R."/>
            <person name="Shu C.L."/>
            <person name="Osoegawa K."/>
            <person name="de Jong P.J."/>
            <person name="Hrdy I."/>
            <person name="Horvathova L."/>
            <person name="Zubacova Z."/>
            <person name="Dolezal P."/>
            <person name="Malik S.B."/>
            <person name="Logsdon J.M. Jr."/>
            <person name="Henze K."/>
            <person name="Gupta A."/>
            <person name="Wang C.C."/>
            <person name="Dunne R.L."/>
            <person name="Upcroft J.A."/>
            <person name="Upcroft P."/>
            <person name="White O."/>
            <person name="Salzberg S.L."/>
            <person name="Tang P."/>
            <person name="Chiu C.-H."/>
            <person name="Lee Y.-S."/>
            <person name="Embley T.M."/>
            <person name="Coombs G.H."/>
            <person name="Mottram J.C."/>
            <person name="Tachezy J."/>
            <person name="Fraser-Liggett C.M."/>
            <person name="Johnson P.J."/>
        </authorList>
    </citation>
    <scope>NUCLEOTIDE SEQUENCE [LARGE SCALE GENOMIC DNA]</scope>
    <source>
        <strain evidence="3">G3</strain>
    </source>
</reference>
<evidence type="ECO:0000313" key="3">
    <source>
        <dbReference type="EMBL" id="EAX88239.1"/>
    </source>
</evidence>
<evidence type="ECO:0000256" key="2">
    <source>
        <dbReference type="SAM" id="MobiDB-lite"/>
    </source>
</evidence>
<dbReference type="EMBL" id="DS114336">
    <property type="protein sequence ID" value="EAX88239.1"/>
    <property type="molecule type" value="Genomic_DNA"/>
</dbReference>
<dbReference type="VEuPathDB" id="TrichDB:TVAG_361070"/>
<proteinExistence type="predicted"/>
<dbReference type="KEGG" id="tva:4745893"/>
<evidence type="ECO:0000313" key="4">
    <source>
        <dbReference type="Proteomes" id="UP000001542"/>
    </source>
</evidence>
<dbReference type="RefSeq" id="XP_001301169.1">
    <property type="nucleotide sequence ID" value="XM_001301168.1"/>
</dbReference>
<keyword evidence="1" id="KW-0175">Coiled coil</keyword>
<dbReference type="SMR" id="A2G3N0"/>
<dbReference type="OrthoDB" id="10407741at2759"/>
<dbReference type="VEuPathDB" id="TrichDB:TVAGG3_0110280"/>
<name>A2G3N0_TRIV3</name>
<dbReference type="InParanoid" id="A2G3N0"/>
<evidence type="ECO:0000256" key="1">
    <source>
        <dbReference type="SAM" id="Coils"/>
    </source>
</evidence>
<feature type="region of interest" description="Disordered" evidence="2">
    <location>
        <begin position="1"/>
        <end position="28"/>
    </location>
</feature>